<comment type="caution">
    <text evidence="1">The sequence shown here is derived from an EMBL/GenBank/DDBJ whole genome shotgun (WGS) entry which is preliminary data.</text>
</comment>
<dbReference type="AlphaFoldDB" id="A0AA88DHJ0"/>
<protein>
    <submittedName>
        <fullName evidence="1">Uncharacterized protein</fullName>
    </submittedName>
</protein>
<keyword evidence="2" id="KW-1185">Reference proteome</keyword>
<evidence type="ECO:0000313" key="1">
    <source>
        <dbReference type="EMBL" id="GMN40419.1"/>
    </source>
</evidence>
<name>A0AA88DHJ0_FICCA</name>
<dbReference type="Proteomes" id="UP001187192">
    <property type="component" value="Unassembled WGS sequence"/>
</dbReference>
<sequence length="46" mass="4839">MHGLRLVSGFLALETEGGAHNEDSCDRSDLADGGVELGRVEGRAIQ</sequence>
<evidence type="ECO:0000313" key="2">
    <source>
        <dbReference type="Proteomes" id="UP001187192"/>
    </source>
</evidence>
<accession>A0AA88DHJ0</accession>
<proteinExistence type="predicted"/>
<gene>
    <name evidence="1" type="ORF">TIFTF001_009650</name>
</gene>
<reference evidence="1" key="1">
    <citation type="submission" date="2023-07" db="EMBL/GenBank/DDBJ databases">
        <title>draft genome sequence of fig (Ficus carica).</title>
        <authorList>
            <person name="Takahashi T."/>
            <person name="Nishimura K."/>
        </authorList>
    </citation>
    <scope>NUCLEOTIDE SEQUENCE</scope>
</reference>
<dbReference type="EMBL" id="BTGU01000011">
    <property type="protein sequence ID" value="GMN40419.1"/>
    <property type="molecule type" value="Genomic_DNA"/>
</dbReference>
<organism evidence="1 2">
    <name type="scientific">Ficus carica</name>
    <name type="common">Common fig</name>
    <dbReference type="NCBI Taxonomy" id="3494"/>
    <lineage>
        <taxon>Eukaryota</taxon>
        <taxon>Viridiplantae</taxon>
        <taxon>Streptophyta</taxon>
        <taxon>Embryophyta</taxon>
        <taxon>Tracheophyta</taxon>
        <taxon>Spermatophyta</taxon>
        <taxon>Magnoliopsida</taxon>
        <taxon>eudicotyledons</taxon>
        <taxon>Gunneridae</taxon>
        <taxon>Pentapetalae</taxon>
        <taxon>rosids</taxon>
        <taxon>fabids</taxon>
        <taxon>Rosales</taxon>
        <taxon>Moraceae</taxon>
        <taxon>Ficeae</taxon>
        <taxon>Ficus</taxon>
    </lineage>
</organism>